<evidence type="ECO:0000313" key="4">
    <source>
        <dbReference type="Proteomes" id="UP000748752"/>
    </source>
</evidence>
<evidence type="ECO:0000256" key="1">
    <source>
        <dbReference type="SAM" id="SignalP"/>
    </source>
</evidence>
<accession>A0ABS1CCT9</accession>
<dbReference type="Proteomes" id="UP000748752">
    <property type="component" value="Unassembled WGS sequence"/>
</dbReference>
<reference evidence="3 4" key="1">
    <citation type="journal article" date="2020" name="Microorganisms">
        <title>Osmotic Adaptation and Compatible Solute Biosynthesis of Phototrophic Bacteria as Revealed from Genome Analyses.</title>
        <authorList>
            <person name="Imhoff J.F."/>
            <person name="Rahn T."/>
            <person name="Kunzel S."/>
            <person name="Keller A."/>
            <person name="Neulinger S.C."/>
        </authorList>
    </citation>
    <scope>NUCLEOTIDE SEQUENCE [LARGE SCALE GENOMIC DNA]</scope>
    <source>
        <strain evidence="3 4">DSM 6210</strain>
    </source>
</reference>
<dbReference type="RefSeq" id="WP_200233076.1">
    <property type="nucleotide sequence ID" value="NZ_NRRV01000001.1"/>
</dbReference>
<feature type="chain" id="PRO_5045443144" description="Rap1a immunity protein domain-containing protein" evidence="1">
    <location>
        <begin position="26"/>
        <end position="131"/>
    </location>
</feature>
<dbReference type="Pfam" id="PF18602">
    <property type="entry name" value="Rap1a"/>
    <property type="match status" value="1"/>
</dbReference>
<feature type="signal peptide" evidence="1">
    <location>
        <begin position="1"/>
        <end position="25"/>
    </location>
</feature>
<comment type="caution">
    <text evidence="3">The sequence shown here is derived from an EMBL/GenBank/DDBJ whole genome shotgun (WGS) entry which is preliminary data.</text>
</comment>
<sequence length="131" mass="14452">MQARHMYLALAAIWVLGLTAAPAQAVQDEDFDFDTTADLYAVCATTPEQPEHIAATFACRAFIEASVQYHDAVSDREQMKRLICYPDDATIGDGRRAFLSWVEASKDDAERMGELPVVGLVRALAARYPCP</sequence>
<gene>
    <name evidence="3" type="ORF">CKO31_00790</name>
</gene>
<feature type="domain" description="Rap1a immunity protein" evidence="2">
    <location>
        <begin position="35"/>
        <end position="130"/>
    </location>
</feature>
<evidence type="ECO:0000259" key="2">
    <source>
        <dbReference type="Pfam" id="PF18602"/>
    </source>
</evidence>
<protein>
    <recommendedName>
        <fullName evidence="2">Rap1a immunity protein domain-containing protein</fullName>
    </recommendedName>
</protein>
<organism evidence="3 4">
    <name type="scientific">Thiohalocapsa halophila</name>
    <dbReference type="NCBI Taxonomy" id="69359"/>
    <lineage>
        <taxon>Bacteria</taxon>
        <taxon>Pseudomonadati</taxon>
        <taxon>Pseudomonadota</taxon>
        <taxon>Gammaproteobacteria</taxon>
        <taxon>Chromatiales</taxon>
        <taxon>Chromatiaceae</taxon>
        <taxon>Thiohalocapsa</taxon>
    </lineage>
</organism>
<evidence type="ECO:0000313" key="3">
    <source>
        <dbReference type="EMBL" id="MBK1629291.1"/>
    </source>
</evidence>
<proteinExistence type="predicted"/>
<dbReference type="EMBL" id="NRRV01000001">
    <property type="protein sequence ID" value="MBK1629291.1"/>
    <property type="molecule type" value="Genomic_DNA"/>
</dbReference>
<keyword evidence="1" id="KW-0732">Signal</keyword>
<name>A0ABS1CCT9_9GAMM</name>
<dbReference type="InterPro" id="IPR041238">
    <property type="entry name" value="Rap1a"/>
</dbReference>
<keyword evidence="4" id="KW-1185">Reference proteome</keyword>